<dbReference type="PANTHER" id="PTHR40029:SF2">
    <property type="entry name" value="HEPTAPRENYLGLYCERYL PHOSPHATE SYNTHASE"/>
    <property type="match status" value="1"/>
</dbReference>
<proteinExistence type="inferred from homology"/>
<dbReference type="NCBIfam" id="NF003199">
    <property type="entry name" value="PRK04169.1-3"/>
    <property type="match status" value="1"/>
</dbReference>
<evidence type="ECO:0000256" key="4">
    <source>
        <dbReference type="ARBA" id="ARBA00022842"/>
    </source>
</evidence>
<dbReference type="OrthoDB" id="2381757at2"/>
<accession>A0A220TZG0</accession>
<keyword evidence="3 10" id="KW-0479">Metal-binding</keyword>
<protein>
    <recommendedName>
        <fullName evidence="9 10">Heptaprenylglyceryl phosphate synthase</fullName>
        <shortName evidence="10">HepGP synthase</shortName>
        <ecNumber evidence="9 10">2.5.1.n9</ecNumber>
    </recommendedName>
    <alternativeName>
        <fullName evidence="10">Glycerol-1-phosphate heptaprenyltransferase</fullName>
    </alternativeName>
</protein>
<feature type="binding site" evidence="10">
    <location>
        <begin position="209"/>
        <end position="210"/>
    </location>
    <ligand>
        <name>sn-glycerol 1-phosphate</name>
        <dbReference type="ChEBI" id="CHEBI:57685"/>
    </ligand>
</feature>
<comment type="similarity">
    <text evidence="10">Belongs to the GGGP/HepGP synthase family. Group I subfamily.</text>
</comment>
<sequence length="233" mass="26634">MQNSLKNFKHIFKLDPAKEISDEDLDTLCESGTDAIIVGGTDDVTLDGVLDLLSRIRRHSVPCILEISNMESITPGFDHYFIPMVMNSKDKKWMMDIQHQAIKQYKDIMDWDEIFVEGYCILNEHAKAFSYTNSQLPDDTDVTAYAYMAEHVFHLPVFYMEYSGTYGDPALVKKVKEQLNNTMLFYGGGIENNFQAKEMKEHADVIIVGNSIYTNFKKALKTVKAVSDMEKDN</sequence>
<dbReference type="GO" id="GO:0046474">
    <property type="term" value="P:glycerophospholipid biosynthetic process"/>
    <property type="evidence" value="ECO:0007669"/>
    <property type="project" value="UniProtKB-UniRule"/>
</dbReference>
<evidence type="ECO:0000256" key="7">
    <source>
        <dbReference type="ARBA" id="ARBA00023264"/>
    </source>
</evidence>
<dbReference type="Pfam" id="PF01884">
    <property type="entry name" value="PcrB"/>
    <property type="match status" value="1"/>
</dbReference>
<reference evidence="11 12" key="1">
    <citation type="submission" date="2017-07" db="EMBL/GenBank/DDBJ databases">
        <title>Virgibacillus sp. LM2416.</title>
        <authorList>
            <person name="Tak E.J."/>
            <person name="Bae J.-W."/>
        </authorList>
    </citation>
    <scope>NUCLEOTIDE SEQUENCE [LARGE SCALE GENOMIC DNA]</scope>
    <source>
        <strain evidence="11 12">LM2416</strain>
    </source>
</reference>
<keyword evidence="7 10" id="KW-1208">Phospholipid metabolism</keyword>
<feature type="binding site" evidence="10">
    <location>
        <position position="41"/>
    </location>
    <ligand>
        <name>Mg(2+)</name>
        <dbReference type="ChEBI" id="CHEBI:18420"/>
    </ligand>
</feature>
<dbReference type="GO" id="GO:0120536">
    <property type="term" value="F:heptaprenylglyceryl phosphate synthase activity"/>
    <property type="evidence" value="ECO:0007669"/>
    <property type="project" value="RHEA"/>
</dbReference>
<evidence type="ECO:0000256" key="5">
    <source>
        <dbReference type="ARBA" id="ARBA00023098"/>
    </source>
</evidence>
<keyword evidence="4 10" id="KW-0460">Magnesium</keyword>
<feature type="binding site" evidence="10">
    <location>
        <begin position="159"/>
        <end position="164"/>
    </location>
    <ligand>
        <name>sn-glycerol 1-phosphate</name>
        <dbReference type="ChEBI" id="CHEBI:57685"/>
    </ligand>
</feature>
<dbReference type="InterPro" id="IPR038597">
    <property type="entry name" value="GGGP/HepGP_synthase_sf"/>
</dbReference>
<dbReference type="RefSeq" id="WP_089060447.1">
    <property type="nucleotide sequence ID" value="NZ_CP022315.1"/>
</dbReference>
<evidence type="ECO:0000256" key="6">
    <source>
        <dbReference type="ARBA" id="ARBA00023209"/>
    </source>
</evidence>
<dbReference type="InterPro" id="IPR008205">
    <property type="entry name" value="GGGP_HepGP_synthase"/>
</dbReference>
<dbReference type="GO" id="GO:0000287">
    <property type="term" value="F:magnesium ion binding"/>
    <property type="evidence" value="ECO:0007669"/>
    <property type="project" value="UniProtKB-UniRule"/>
</dbReference>
<evidence type="ECO:0000256" key="8">
    <source>
        <dbReference type="ARBA" id="ARBA00048318"/>
    </source>
</evidence>
<comment type="caution">
    <text evidence="10">Lacks conserved residue(s) required for the propagation of feature annotation.</text>
</comment>
<organism evidence="11 12">
    <name type="scientific">Virgibacillus phasianinus</name>
    <dbReference type="NCBI Taxonomy" id="2017483"/>
    <lineage>
        <taxon>Bacteria</taxon>
        <taxon>Bacillati</taxon>
        <taxon>Bacillota</taxon>
        <taxon>Bacilli</taxon>
        <taxon>Bacillales</taxon>
        <taxon>Bacillaceae</taxon>
        <taxon>Virgibacillus</taxon>
    </lineage>
</organism>
<keyword evidence="2 10" id="KW-0808">Transferase</keyword>
<feature type="binding site" evidence="10">
    <location>
        <position position="189"/>
    </location>
    <ligand>
        <name>sn-glycerol 1-phosphate</name>
        <dbReference type="ChEBI" id="CHEBI:57685"/>
    </ligand>
</feature>
<comment type="subunit">
    <text evidence="10">Homodimer.</text>
</comment>
<dbReference type="NCBIfam" id="TIGR01768">
    <property type="entry name" value="GGGP-family"/>
    <property type="match status" value="1"/>
</dbReference>
<comment type="pathway">
    <text evidence="10">Membrane lipid metabolism; glycerophospholipid metabolism.</text>
</comment>
<comment type="function">
    <text evidence="10">Prenyltransferase that catalyzes in vivo the transfer of the heptaprenyl moiety of heptaprenyl pyrophosphate (HepPP; 35 carbon atoms) to the C3 hydroxyl of sn-glycerol-1-phosphate (G1P), producing heptaprenylglyceryl phosphate (HepGP). This reaction is an ether-bond-formation step in the biosynthesis of archaea-type G1P-based membrane lipids found in Bacillales.</text>
</comment>
<dbReference type="Proteomes" id="UP000198312">
    <property type="component" value="Chromosome"/>
</dbReference>
<dbReference type="SUPFAM" id="SSF51395">
    <property type="entry name" value="FMN-linked oxidoreductases"/>
    <property type="match status" value="1"/>
</dbReference>
<comment type="cofactor">
    <cofactor evidence="10">
        <name>Mg(2+)</name>
        <dbReference type="ChEBI" id="CHEBI:18420"/>
    </cofactor>
</comment>
<evidence type="ECO:0000256" key="2">
    <source>
        <dbReference type="ARBA" id="ARBA00022679"/>
    </source>
</evidence>
<dbReference type="CDD" id="cd02812">
    <property type="entry name" value="PcrB_like"/>
    <property type="match status" value="1"/>
</dbReference>
<gene>
    <name evidence="10" type="primary">pcrB</name>
    <name evidence="11" type="ORF">CFK37_02665</name>
</gene>
<dbReference type="UniPathway" id="UPA00940"/>
<keyword evidence="12" id="KW-1185">Reference proteome</keyword>
<evidence type="ECO:0000313" key="12">
    <source>
        <dbReference type="Proteomes" id="UP000198312"/>
    </source>
</evidence>
<keyword evidence="1 10" id="KW-0444">Lipid biosynthesis</keyword>
<dbReference type="FunFam" id="3.20.20.390:FF:000001">
    <property type="entry name" value="Heptaprenylglyceryl phosphate synthase"/>
    <property type="match status" value="1"/>
</dbReference>
<dbReference type="Gene3D" id="3.20.20.390">
    <property type="entry name" value="FMN-linked oxidoreductases"/>
    <property type="match status" value="1"/>
</dbReference>
<evidence type="ECO:0000313" key="11">
    <source>
        <dbReference type="EMBL" id="ASK61170.1"/>
    </source>
</evidence>
<keyword evidence="6 10" id="KW-0594">Phospholipid biosynthesis</keyword>
<dbReference type="InterPro" id="IPR039074">
    <property type="entry name" value="GGGP/HepGP_synthase_I"/>
</dbReference>
<dbReference type="AlphaFoldDB" id="A0A220TZG0"/>
<evidence type="ECO:0000256" key="9">
    <source>
        <dbReference type="ARBA" id="ARBA00066888"/>
    </source>
</evidence>
<dbReference type="HAMAP" id="MF_00112">
    <property type="entry name" value="GGGP_HepGP_synthase"/>
    <property type="match status" value="1"/>
</dbReference>
<evidence type="ECO:0000256" key="1">
    <source>
        <dbReference type="ARBA" id="ARBA00022516"/>
    </source>
</evidence>
<feature type="binding site" evidence="10">
    <location>
        <position position="13"/>
    </location>
    <ligand>
        <name>sn-glycerol 1-phosphate</name>
        <dbReference type="ChEBI" id="CHEBI:57685"/>
    </ligand>
</feature>
<feature type="binding site" evidence="10">
    <location>
        <position position="15"/>
    </location>
    <ligand>
        <name>Mg(2+)</name>
        <dbReference type="ChEBI" id="CHEBI:18420"/>
    </ligand>
</feature>
<dbReference type="PANTHER" id="PTHR40029">
    <property type="match status" value="1"/>
</dbReference>
<comment type="catalytic activity">
    <reaction evidence="8 10">
        <text>sn-glycerol 1-phosphate + all-trans-heptaprenyl diphosphate = 3-heptaprenyl-sn-glycero-1-phosphate + diphosphate</text>
        <dbReference type="Rhea" id="RHEA:33495"/>
        <dbReference type="ChEBI" id="CHEBI:33019"/>
        <dbReference type="ChEBI" id="CHEBI:57685"/>
        <dbReference type="ChEBI" id="CHEBI:58206"/>
        <dbReference type="ChEBI" id="CHEBI:64781"/>
        <dbReference type="EC" id="2.5.1.n9"/>
    </reaction>
</comment>
<name>A0A220TZG0_9BACI</name>
<dbReference type="EC" id="2.5.1.n9" evidence="9 10"/>
<dbReference type="EMBL" id="CP022315">
    <property type="protein sequence ID" value="ASK61170.1"/>
    <property type="molecule type" value="Genomic_DNA"/>
</dbReference>
<evidence type="ECO:0000256" key="10">
    <source>
        <dbReference type="HAMAP-Rule" id="MF_00112"/>
    </source>
</evidence>
<dbReference type="NCBIfam" id="NF003197">
    <property type="entry name" value="PRK04169.1-1"/>
    <property type="match status" value="1"/>
</dbReference>
<evidence type="ECO:0000256" key="3">
    <source>
        <dbReference type="ARBA" id="ARBA00022723"/>
    </source>
</evidence>
<dbReference type="KEGG" id="vil:CFK37_02665"/>
<keyword evidence="5 10" id="KW-0443">Lipid metabolism</keyword>